<reference evidence="2 3" key="1">
    <citation type="journal article" date="2010" name="Science">
        <title>Genomic comparison of the ants Camponotus floridanus and Harpegnathos saltator.</title>
        <authorList>
            <person name="Bonasio R."/>
            <person name="Zhang G."/>
            <person name="Ye C."/>
            <person name="Mutti N.S."/>
            <person name="Fang X."/>
            <person name="Qin N."/>
            <person name="Donahue G."/>
            <person name="Yang P."/>
            <person name="Li Q."/>
            <person name="Li C."/>
            <person name="Zhang P."/>
            <person name="Huang Z."/>
            <person name="Berger S.L."/>
            <person name="Reinberg D."/>
            <person name="Wang J."/>
            <person name="Liebig J."/>
        </authorList>
    </citation>
    <scope>NUCLEOTIDE SEQUENCE [LARGE SCALE GENOMIC DNA]</scope>
    <source>
        <strain evidence="2 3">R22 G/1</strain>
    </source>
</reference>
<sequence>MRGPFVGASGFAPRNLPYDYSHSRNHYSNHQPQSARNASSYQNAQQSYNIQHGMAEETIEEDGDEHRECSILDCKP</sequence>
<dbReference type="InParanoid" id="E2BLM2"/>
<organism evidence="3">
    <name type="scientific">Harpegnathos saltator</name>
    <name type="common">Jerdon's jumping ant</name>
    <dbReference type="NCBI Taxonomy" id="610380"/>
    <lineage>
        <taxon>Eukaryota</taxon>
        <taxon>Metazoa</taxon>
        <taxon>Ecdysozoa</taxon>
        <taxon>Arthropoda</taxon>
        <taxon>Hexapoda</taxon>
        <taxon>Insecta</taxon>
        <taxon>Pterygota</taxon>
        <taxon>Neoptera</taxon>
        <taxon>Endopterygota</taxon>
        <taxon>Hymenoptera</taxon>
        <taxon>Apocrita</taxon>
        <taxon>Aculeata</taxon>
        <taxon>Formicoidea</taxon>
        <taxon>Formicidae</taxon>
        <taxon>Ponerinae</taxon>
        <taxon>Ponerini</taxon>
        <taxon>Harpegnathos</taxon>
    </lineage>
</organism>
<dbReference type="OrthoDB" id="372487at2759"/>
<feature type="region of interest" description="Disordered" evidence="1">
    <location>
        <begin position="1"/>
        <end position="44"/>
    </location>
</feature>
<proteinExistence type="predicted"/>
<accession>E2BLM2</accession>
<dbReference type="EMBL" id="GL449036">
    <property type="protein sequence ID" value="EFN83356.1"/>
    <property type="molecule type" value="Genomic_DNA"/>
</dbReference>
<keyword evidence="3" id="KW-1185">Reference proteome</keyword>
<dbReference type="Proteomes" id="UP000008237">
    <property type="component" value="Unassembled WGS sequence"/>
</dbReference>
<evidence type="ECO:0000256" key="1">
    <source>
        <dbReference type="SAM" id="MobiDB-lite"/>
    </source>
</evidence>
<gene>
    <name evidence="2" type="ORF">EAI_02166</name>
</gene>
<dbReference type="AlphaFoldDB" id="E2BLM2"/>
<feature type="compositionally biased region" description="Polar residues" evidence="1">
    <location>
        <begin position="26"/>
        <end position="44"/>
    </location>
</feature>
<name>E2BLM2_HARSA</name>
<evidence type="ECO:0000313" key="2">
    <source>
        <dbReference type="EMBL" id="EFN83356.1"/>
    </source>
</evidence>
<protein>
    <submittedName>
        <fullName evidence="2">Uncharacterized protein</fullName>
    </submittedName>
</protein>
<evidence type="ECO:0000313" key="3">
    <source>
        <dbReference type="Proteomes" id="UP000008237"/>
    </source>
</evidence>